<keyword evidence="1" id="KW-0472">Membrane</keyword>
<organism evidence="2">
    <name type="scientific">marine sediment metagenome</name>
    <dbReference type="NCBI Taxonomy" id="412755"/>
    <lineage>
        <taxon>unclassified sequences</taxon>
        <taxon>metagenomes</taxon>
        <taxon>ecological metagenomes</taxon>
    </lineage>
</organism>
<dbReference type="EMBL" id="LAZR01042899">
    <property type="protein sequence ID" value="KKL08381.1"/>
    <property type="molecule type" value="Genomic_DNA"/>
</dbReference>
<keyword evidence="1" id="KW-1133">Transmembrane helix</keyword>
<name>A0A0F9CRX9_9ZZZZ</name>
<feature type="transmembrane region" description="Helical" evidence="1">
    <location>
        <begin position="6"/>
        <end position="26"/>
    </location>
</feature>
<dbReference type="SUPFAM" id="SSF53335">
    <property type="entry name" value="S-adenosyl-L-methionine-dependent methyltransferases"/>
    <property type="match status" value="1"/>
</dbReference>
<sequence>MVKEEIVYSSASLSYTIFLYSVFILIESQETVNINIIEDIGRGSRMINFSSLNELREKIKEKNNSIASIRVNWINKNTYFYDQILKSLKYIVPDKSRILHIKCSTGYILSHLNPEFGIGVDDSDKQIEIARNN</sequence>
<evidence type="ECO:0000256" key="1">
    <source>
        <dbReference type="SAM" id="Phobius"/>
    </source>
</evidence>
<keyword evidence="1" id="KW-0812">Transmembrane</keyword>
<feature type="non-terminal residue" evidence="2">
    <location>
        <position position="133"/>
    </location>
</feature>
<comment type="caution">
    <text evidence="2">The sequence shown here is derived from an EMBL/GenBank/DDBJ whole genome shotgun (WGS) entry which is preliminary data.</text>
</comment>
<proteinExistence type="predicted"/>
<dbReference type="AlphaFoldDB" id="A0A0F9CRX9"/>
<dbReference type="InterPro" id="IPR029063">
    <property type="entry name" value="SAM-dependent_MTases_sf"/>
</dbReference>
<reference evidence="2" key="1">
    <citation type="journal article" date="2015" name="Nature">
        <title>Complex archaea that bridge the gap between prokaryotes and eukaryotes.</title>
        <authorList>
            <person name="Spang A."/>
            <person name="Saw J.H."/>
            <person name="Jorgensen S.L."/>
            <person name="Zaremba-Niedzwiedzka K."/>
            <person name="Martijn J."/>
            <person name="Lind A.E."/>
            <person name="van Eijk R."/>
            <person name="Schleper C."/>
            <person name="Guy L."/>
            <person name="Ettema T.J."/>
        </authorList>
    </citation>
    <scope>NUCLEOTIDE SEQUENCE</scope>
</reference>
<evidence type="ECO:0000313" key="2">
    <source>
        <dbReference type="EMBL" id="KKL08381.1"/>
    </source>
</evidence>
<gene>
    <name evidence="2" type="ORF">LCGC14_2576420</name>
</gene>
<accession>A0A0F9CRX9</accession>
<protein>
    <submittedName>
        <fullName evidence="2">Uncharacterized protein</fullName>
    </submittedName>
</protein>
<dbReference type="Gene3D" id="3.40.50.150">
    <property type="entry name" value="Vaccinia Virus protein VP39"/>
    <property type="match status" value="1"/>
</dbReference>